<evidence type="ECO:0000313" key="3">
    <source>
        <dbReference type="Proteomes" id="UP001231189"/>
    </source>
</evidence>
<dbReference type="AlphaFoldDB" id="A0AAD8RNS0"/>
<evidence type="ECO:0000313" key="2">
    <source>
        <dbReference type="EMBL" id="KAK1627612.1"/>
    </source>
</evidence>
<dbReference type="EMBL" id="JAUUTY010000005">
    <property type="protein sequence ID" value="KAK1627612.1"/>
    <property type="molecule type" value="Genomic_DNA"/>
</dbReference>
<dbReference type="Proteomes" id="UP001231189">
    <property type="component" value="Unassembled WGS sequence"/>
</dbReference>
<protein>
    <recommendedName>
        <fullName evidence="1">F-box protein AT5G49610-like beta-propeller domain-containing protein</fullName>
    </recommendedName>
</protein>
<proteinExistence type="predicted"/>
<gene>
    <name evidence="2" type="ORF">QYE76_001927</name>
</gene>
<evidence type="ECO:0000259" key="1">
    <source>
        <dbReference type="Pfam" id="PF23635"/>
    </source>
</evidence>
<sequence>MMATITTAFSADGTTTTTIFTTTSNAITASTTSTATTISSLSGDDLREIFLRLPDLPALVRAALTCRSWLGAVRSNPAFRRLFRALHPAPPIGFFLDLTGPTNPLFVPLRPSDSDAIAALRRGDFFLTSLPHSFWGWSVTDCRDGYILLWNNLVGNDLSLATLNPMTWAVDILPLPGGIESGSSNNFAVLGFHLQCSDEKPWLFRVICVCTDQNMVRAAIFSSETRDWVIQPWVDIGENNSLKFRAGSLVDGSVYWPCHGKGRMVRINIGTLDTSVVDLPGQVEVDGYNFKAGETKDGKLCIVYQSGLSLDVWIRSMDGDGAEIWAPQSTHNLSAEIDRITHAGHLHGYIKIVQVRYGYVYLSKTCMTLAGMQHSWFFSLSLETLKLELLHEGKYDGYVHLYVMAFPPSLVADDGSTGHDAEGSH</sequence>
<accession>A0AAD8RNS0</accession>
<dbReference type="PANTHER" id="PTHR33207">
    <property type="entry name" value="F-BOX DOMAIN CONTAINING PROTEIN-RELATED"/>
    <property type="match status" value="1"/>
</dbReference>
<dbReference type="InterPro" id="IPR036047">
    <property type="entry name" value="F-box-like_dom_sf"/>
</dbReference>
<dbReference type="SUPFAM" id="SSF81383">
    <property type="entry name" value="F-box domain"/>
    <property type="match status" value="1"/>
</dbReference>
<reference evidence="2" key="1">
    <citation type="submission" date="2023-07" db="EMBL/GenBank/DDBJ databases">
        <title>A chromosome-level genome assembly of Lolium multiflorum.</title>
        <authorList>
            <person name="Chen Y."/>
            <person name="Copetti D."/>
            <person name="Kolliker R."/>
            <person name="Studer B."/>
        </authorList>
    </citation>
    <scope>NUCLEOTIDE SEQUENCE</scope>
    <source>
        <strain evidence="2">02402/16</strain>
        <tissue evidence="2">Leaf</tissue>
    </source>
</reference>
<organism evidence="2 3">
    <name type="scientific">Lolium multiflorum</name>
    <name type="common">Italian ryegrass</name>
    <name type="synonym">Lolium perenne subsp. multiflorum</name>
    <dbReference type="NCBI Taxonomy" id="4521"/>
    <lineage>
        <taxon>Eukaryota</taxon>
        <taxon>Viridiplantae</taxon>
        <taxon>Streptophyta</taxon>
        <taxon>Embryophyta</taxon>
        <taxon>Tracheophyta</taxon>
        <taxon>Spermatophyta</taxon>
        <taxon>Magnoliopsida</taxon>
        <taxon>Liliopsida</taxon>
        <taxon>Poales</taxon>
        <taxon>Poaceae</taxon>
        <taxon>BOP clade</taxon>
        <taxon>Pooideae</taxon>
        <taxon>Poodae</taxon>
        <taxon>Poeae</taxon>
        <taxon>Poeae Chloroplast Group 2 (Poeae type)</taxon>
        <taxon>Loliodinae</taxon>
        <taxon>Loliinae</taxon>
        <taxon>Lolium</taxon>
    </lineage>
</organism>
<comment type="caution">
    <text evidence="2">The sequence shown here is derived from an EMBL/GenBank/DDBJ whole genome shotgun (WGS) entry which is preliminary data.</text>
</comment>
<feature type="domain" description="F-box protein AT5G49610-like beta-propeller" evidence="1">
    <location>
        <begin position="139"/>
        <end position="340"/>
    </location>
</feature>
<dbReference type="Pfam" id="PF23635">
    <property type="entry name" value="Beta-prop_AT5G49610-like"/>
    <property type="match status" value="1"/>
</dbReference>
<keyword evidence="3" id="KW-1185">Reference proteome</keyword>
<name>A0AAD8RNS0_LOLMU</name>
<dbReference type="InterPro" id="IPR056594">
    <property type="entry name" value="AT5G49610-like_b-prop"/>
</dbReference>